<dbReference type="PANTHER" id="PTHR23268:SF102">
    <property type="entry name" value="IMMUNOGLOBULIN V-SET DOMAIN-CONTAINING PROTEIN"/>
    <property type="match status" value="1"/>
</dbReference>
<dbReference type="Proteomes" id="UP000261660">
    <property type="component" value="Unplaced"/>
</dbReference>
<dbReference type="Ensembl" id="ENSLBET00000029717.1">
    <property type="protein sequence ID" value="ENSLBEP00000028376.1"/>
    <property type="gene ID" value="ENSLBEG00000021502.1"/>
</dbReference>
<keyword evidence="2" id="KW-0391">Immunity</keyword>
<dbReference type="InParanoid" id="A0A3Q3G5F6"/>
<dbReference type="GeneTree" id="ENSGT00940000164625"/>
<evidence type="ECO:0000256" key="3">
    <source>
        <dbReference type="ARBA" id="ARBA00023157"/>
    </source>
</evidence>
<feature type="domain" description="Ig-like" evidence="4">
    <location>
        <begin position="151"/>
        <end position="251"/>
    </location>
</feature>
<keyword evidence="6" id="KW-1185">Reference proteome</keyword>
<dbReference type="SMART" id="SM00409">
    <property type="entry name" value="IG"/>
    <property type="match status" value="1"/>
</dbReference>
<protein>
    <recommendedName>
        <fullName evidence="4">Ig-like domain-containing protein</fullName>
    </recommendedName>
</protein>
<evidence type="ECO:0000256" key="1">
    <source>
        <dbReference type="ARBA" id="ARBA00022729"/>
    </source>
</evidence>
<dbReference type="Pfam" id="PF07686">
    <property type="entry name" value="V-set"/>
    <property type="match status" value="1"/>
</dbReference>
<dbReference type="FunFam" id="2.60.40.10:FF:000283">
    <property type="entry name" value="Immunoglobulin kappa constant"/>
    <property type="match status" value="1"/>
</dbReference>
<sequence>MVHCLSPPSCFLSLSLSLIYIHTPFQLIHKSCLIMFVQKPTHMFSKPGEKPQINCKHEIKDYNRMLWYKQLKNRQMQFLGYMNVKDGYPEDGVHVKIEGSALERQNCTLTIEAVELSSSAVYFCAASLHSAEAHFGAGTRLSVLEHDVTPPTVRVLPASPKECGHQSKTIVCVASGFYPDHVSFSWTDKEGEVSSGVATDSEAVLEEGKTYMMSSRLRVSAEEWNNPDNEFTCTVRFFDGDKTVPYSASVKGIEGNNLILHLLEKQTQRHVSSSDSRLFSPNS</sequence>
<dbReference type="AlphaFoldDB" id="A0A3Q3G5F6"/>
<evidence type="ECO:0000259" key="4">
    <source>
        <dbReference type="PROSITE" id="PS50835"/>
    </source>
</evidence>
<evidence type="ECO:0000313" key="6">
    <source>
        <dbReference type="Proteomes" id="UP000261660"/>
    </source>
</evidence>
<dbReference type="InterPro" id="IPR013783">
    <property type="entry name" value="Ig-like_fold"/>
</dbReference>
<dbReference type="SUPFAM" id="SSF48726">
    <property type="entry name" value="Immunoglobulin"/>
    <property type="match status" value="2"/>
</dbReference>
<dbReference type="InterPro" id="IPR003599">
    <property type="entry name" value="Ig_sub"/>
</dbReference>
<name>A0A3Q3G5F6_9LABR</name>
<dbReference type="Gene3D" id="2.60.40.10">
    <property type="entry name" value="Immunoglobulins"/>
    <property type="match status" value="2"/>
</dbReference>
<proteinExistence type="predicted"/>
<dbReference type="InterPro" id="IPR007110">
    <property type="entry name" value="Ig-like_dom"/>
</dbReference>
<dbReference type="PANTHER" id="PTHR23268">
    <property type="entry name" value="T-CELL RECEPTOR BETA CHAIN"/>
    <property type="match status" value="1"/>
</dbReference>
<keyword evidence="3" id="KW-1015">Disulfide bond</keyword>
<reference evidence="5" key="1">
    <citation type="submission" date="2025-08" db="UniProtKB">
        <authorList>
            <consortium name="Ensembl"/>
        </authorList>
    </citation>
    <scope>IDENTIFICATION</scope>
</reference>
<dbReference type="Pfam" id="PF07654">
    <property type="entry name" value="C1-set"/>
    <property type="match status" value="1"/>
</dbReference>
<evidence type="ECO:0000313" key="5">
    <source>
        <dbReference type="Ensembl" id="ENSLBEP00000028376.1"/>
    </source>
</evidence>
<dbReference type="GO" id="GO:0005886">
    <property type="term" value="C:plasma membrane"/>
    <property type="evidence" value="ECO:0007669"/>
    <property type="project" value="TreeGrafter"/>
</dbReference>
<accession>A0A3Q3G5F6</accession>
<keyword evidence="1" id="KW-0732">Signal</keyword>
<evidence type="ECO:0000256" key="2">
    <source>
        <dbReference type="ARBA" id="ARBA00022859"/>
    </source>
</evidence>
<reference evidence="5" key="2">
    <citation type="submission" date="2025-09" db="UniProtKB">
        <authorList>
            <consortium name="Ensembl"/>
        </authorList>
    </citation>
    <scope>IDENTIFICATION</scope>
</reference>
<dbReference type="InterPro" id="IPR050413">
    <property type="entry name" value="TCR_beta_variable"/>
</dbReference>
<dbReference type="InterPro" id="IPR003597">
    <property type="entry name" value="Ig_C1-set"/>
</dbReference>
<dbReference type="InterPro" id="IPR013106">
    <property type="entry name" value="Ig_V-set"/>
</dbReference>
<dbReference type="PROSITE" id="PS50835">
    <property type="entry name" value="IG_LIKE"/>
    <property type="match status" value="1"/>
</dbReference>
<dbReference type="GO" id="GO:0007166">
    <property type="term" value="P:cell surface receptor signaling pathway"/>
    <property type="evidence" value="ECO:0007669"/>
    <property type="project" value="TreeGrafter"/>
</dbReference>
<organism evidence="5 6">
    <name type="scientific">Labrus bergylta</name>
    <name type="common">ballan wrasse</name>
    <dbReference type="NCBI Taxonomy" id="56723"/>
    <lineage>
        <taxon>Eukaryota</taxon>
        <taxon>Metazoa</taxon>
        <taxon>Chordata</taxon>
        <taxon>Craniata</taxon>
        <taxon>Vertebrata</taxon>
        <taxon>Euteleostomi</taxon>
        <taxon>Actinopterygii</taxon>
        <taxon>Neopterygii</taxon>
        <taxon>Teleostei</taxon>
        <taxon>Neoteleostei</taxon>
        <taxon>Acanthomorphata</taxon>
        <taxon>Eupercaria</taxon>
        <taxon>Labriformes</taxon>
        <taxon>Labridae</taxon>
        <taxon>Labrus</taxon>
    </lineage>
</organism>
<dbReference type="InterPro" id="IPR036179">
    <property type="entry name" value="Ig-like_dom_sf"/>
</dbReference>
<dbReference type="GO" id="GO:0002376">
    <property type="term" value="P:immune system process"/>
    <property type="evidence" value="ECO:0007669"/>
    <property type="project" value="UniProtKB-KW"/>
</dbReference>
<dbReference type="STRING" id="56723.ENSLBEP00000028376"/>
<dbReference type="SMART" id="SM00407">
    <property type="entry name" value="IGc1"/>
    <property type="match status" value="1"/>
</dbReference>